<keyword evidence="1" id="KW-0472">Membrane</keyword>
<gene>
    <name evidence="2" type="ORF">UFOPK1537_00211</name>
</gene>
<feature type="transmembrane region" description="Helical" evidence="1">
    <location>
        <begin position="159"/>
        <end position="179"/>
    </location>
</feature>
<dbReference type="Pfam" id="PF11361">
    <property type="entry name" value="DUF3159"/>
    <property type="match status" value="1"/>
</dbReference>
<dbReference type="InterPro" id="IPR016566">
    <property type="entry name" value="UCP010219"/>
</dbReference>
<feature type="transmembrane region" description="Helical" evidence="1">
    <location>
        <begin position="56"/>
        <end position="77"/>
    </location>
</feature>
<dbReference type="AlphaFoldDB" id="A0A6J6CIA9"/>
<protein>
    <submittedName>
        <fullName evidence="2">Unannotated protein</fullName>
    </submittedName>
</protein>
<accession>A0A6J6CIA9</accession>
<keyword evidence="1" id="KW-1133">Transmembrane helix</keyword>
<feature type="transmembrane region" description="Helical" evidence="1">
    <location>
        <begin position="84"/>
        <end position="103"/>
    </location>
</feature>
<evidence type="ECO:0000256" key="1">
    <source>
        <dbReference type="SAM" id="Phobius"/>
    </source>
</evidence>
<keyword evidence="1" id="KW-0812">Transmembrane</keyword>
<reference evidence="2" key="1">
    <citation type="submission" date="2020-05" db="EMBL/GenBank/DDBJ databases">
        <authorList>
            <person name="Chiriac C."/>
            <person name="Salcher M."/>
            <person name="Ghai R."/>
            <person name="Kavagutti S V."/>
        </authorList>
    </citation>
    <scope>NUCLEOTIDE SEQUENCE</scope>
</reference>
<name>A0A6J6CIA9_9ZZZZ</name>
<sequence length="223" mass="23823">MKDEELRASAAKKLGVSSNEGKISLDGKSMLEGMGGKLGIAETIIPSVVFGTSFALTGQAIIAVSLAGGTSALFILYRLITRKSASSALIGAFAVGFAAWLALRDGGEAVDYFVPGFITNAVYGFVLLISILVRWPLIGVLVEILRGNSTTWRKDRKKLTVYSLITGMWVAFFSLRLAVQVPLYLADNAALLATARVAMGPPLYALVILASWLILRATVLRAR</sequence>
<organism evidence="2">
    <name type="scientific">freshwater metagenome</name>
    <dbReference type="NCBI Taxonomy" id="449393"/>
    <lineage>
        <taxon>unclassified sequences</taxon>
        <taxon>metagenomes</taxon>
        <taxon>ecological metagenomes</taxon>
    </lineage>
</organism>
<feature type="transmembrane region" description="Helical" evidence="1">
    <location>
        <begin position="199"/>
        <end position="219"/>
    </location>
</feature>
<evidence type="ECO:0000313" key="2">
    <source>
        <dbReference type="EMBL" id="CAB4549548.1"/>
    </source>
</evidence>
<dbReference type="PIRSF" id="PIRSF010219">
    <property type="entry name" value="UCP010219"/>
    <property type="match status" value="1"/>
</dbReference>
<proteinExistence type="predicted"/>
<dbReference type="EMBL" id="CAEZSX010000018">
    <property type="protein sequence ID" value="CAB4549548.1"/>
    <property type="molecule type" value="Genomic_DNA"/>
</dbReference>
<feature type="transmembrane region" description="Helical" evidence="1">
    <location>
        <begin position="123"/>
        <end position="147"/>
    </location>
</feature>